<name>A0ABQ3IPZ7_9PSEU</name>
<keyword evidence="2" id="KW-1185">Reference proteome</keyword>
<dbReference type="SUPFAM" id="SSF55298">
    <property type="entry name" value="YjgF-like"/>
    <property type="match status" value="1"/>
</dbReference>
<dbReference type="Gene3D" id="3.30.1330.40">
    <property type="entry name" value="RutC-like"/>
    <property type="match status" value="1"/>
</dbReference>
<evidence type="ECO:0000313" key="2">
    <source>
        <dbReference type="Proteomes" id="UP000605897"/>
    </source>
</evidence>
<sequence length="133" mass="13720">MPHEKIDPDTLARPHGFAQVVVAQGSRIVVTSGQVGVDTDGKLVGSDHRSQAQRAAENVYAAVAAAGGTPADIVRLMIYVVDPTEATLNDLYQGLAAAAREAGAGRTAMTLVGVTALSEPGWLVELDATAILD</sequence>
<gene>
    <name evidence="1" type="ORF">GCM10017786_21030</name>
</gene>
<evidence type="ECO:0000313" key="1">
    <source>
        <dbReference type="EMBL" id="GHE88808.1"/>
    </source>
</evidence>
<proteinExistence type="predicted"/>
<dbReference type="CDD" id="cd00448">
    <property type="entry name" value="YjgF_YER057c_UK114_family"/>
    <property type="match status" value="1"/>
</dbReference>
<dbReference type="PANTHER" id="PTHR43857">
    <property type="entry name" value="BLR7761 PROTEIN"/>
    <property type="match status" value="1"/>
</dbReference>
<dbReference type="PANTHER" id="PTHR43857:SF1">
    <property type="entry name" value="YJGH FAMILY PROTEIN"/>
    <property type="match status" value="1"/>
</dbReference>
<dbReference type="InterPro" id="IPR006175">
    <property type="entry name" value="YjgF/YER057c/UK114"/>
</dbReference>
<organism evidence="1 2">
    <name type="scientific">Amycolatopsis deserti</name>
    <dbReference type="NCBI Taxonomy" id="185696"/>
    <lineage>
        <taxon>Bacteria</taxon>
        <taxon>Bacillati</taxon>
        <taxon>Actinomycetota</taxon>
        <taxon>Actinomycetes</taxon>
        <taxon>Pseudonocardiales</taxon>
        <taxon>Pseudonocardiaceae</taxon>
        <taxon>Amycolatopsis</taxon>
    </lineage>
</organism>
<accession>A0ABQ3IPZ7</accession>
<dbReference type="Proteomes" id="UP000605897">
    <property type="component" value="Unassembled WGS sequence"/>
</dbReference>
<dbReference type="RefSeq" id="WP_191244322.1">
    <property type="nucleotide sequence ID" value="NZ_BNAU01000002.1"/>
</dbReference>
<dbReference type="InterPro" id="IPR035959">
    <property type="entry name" value="RutC-like_sf"/>
</dbReference>
<comment type="caution">
    <text evidence="1">The sequence shown here is derived from an EMBL/GenBank/DDBJ whole genome shotgun (WGS) entry which is preliminary data.</text>
</comment>
<protein>
    <submittedName>
        <fullName evidence="1">Enamine deaminase RidA</fullName>
    </submittedName>
</protein>
<dbReference type="EMBL" id="BNAU01000002">
    <property type="protein sequence ID" value="GHE88808.1"/>
    <property type="molecule type" value="Genomic_DNA"/>
</dbReference>
<dbReference type="Pfam" id="PF01042">
    <property type="entry name" value="Ribonuc_L-PSP"/>
    <property type="match status" value="1"/>
</dbReference>
<reference evidence="2" key="1">
    <citation type="journal article" date="2019" name="Int. J. Syst. Evol. Microbiol.">
        <title>The Global Catalogue of Microorganisms (GCM) 10K type strain sequencing project: providing services to taxonomists for standard genome sequencing and annotation.</title>
        <authorList>
            <consortium name="The Broad Institute Genomics Platform"/>
            <consortium name="The Broad Institute Genome Sequencing Center for Infectious Disease"/>
            <person name="Wu L."/>
            <person name="Ma J."/>
        </authorList>
    </citation>
    <scope>NUCLEOTIDE SEQUENCE [LARGE SCALE GENOMIC DNA]</scope>
    <source>
        <strain evidence="2">CGMCC 4.7677</strain>
    </source>
</reference>